<dbReference type="InterPro" id="IPR012677">
    <property type="entry name" value="Nucleotide-bd_a/b_plait_sf"/>
</dbReference>
<evidence type="ECO:0000256" key="4">
    <source>
        <dbReference type="SAM" id="MobiDB-lite"/>
    </source>
</evidence>
<name>A0AAD5S1F6_9FUNG</name>
<gene>
    <name evidence="6" type="ORF">HK097_005461</name>
</gene>
<dbReference type="Proteomes" id="UP001212841">
    <property type="component" value="Unassembled WGS sequence"/>
</dbReference>
<dbReference type="InterPro" id="IPR000504">
    <property type="entry name" value="RRM_dom"/>
</dbReference>
<comment type="caution">
    <text evidence="6">The sequence shown here is derived from an EMBL/GenBank/DDBJ whole genome shotgun (WGS) entry which is preliminary data.</text>
</comment>
<organism evidence="6 7">
    <name type="scientific">Rhizophlyctis rosea</name>
    <dbReference type="NCBI Taxonomy" id="64517"/>
    <lineage>
        <taxon>Eukaryota</taxon>
        <taxon>Fungi</taxon>
        <taxon>Fungi incertae sedis</taxon>
        <taxon>Chytridiomycota</taxon>
        <taxon>Chytridiomycota incertae sedis</taxon>
        <taxon>Chytridiomycetes</taxon>
        <taxon>Rhizophlyctidales</taxon>
        <taxon>Rhizophlyctidaceae</taxon>
        <taxon>Rhizophlyctis</taxon>
    </lineage>
</organism>
<feature type="region of interest" description="Disordered" evidence="4">
    <location>
        <begin position="1"/>
        <end position="28"/>
    </location>
</feature>
<proteinExistence type="predicted"/>
<evidence type="ECO:0000256" key="1">
    <source>
        <dbReference type="ARBA" id="ARBA00022737"/>
    </source>
</evidence>
<dbReference type="SUPFAM" id="SSF54928">
    <property type="entry name" value="RNA-binding domain, RBD"/>
    <property type="match status" value="1"/>
</dbReference>
<dbReference type="PROSITE" id="PS50102">
    <property type="entry name" value="RRM"/>
    <property type="match status" value="1"/>
</dbReference>
<dbReference type="Gene3D" id="3.30.70.330">
    <property type="match status" value="1"/>
</dbReference>
<keyword evidence="1" id="KW-0677">Repeat</keyword>
<dbReference type="Pfam" id="PF00076">
    <property type="entry name" value="RRM_1"/>
    <property type="match status" value="1"/>
</dbReference>
<dbReference type="GO" id="GO:0003729">
    <property type="term" value="F:mRNA binding"/>
    <property type="evidence" value="ECO:0007669"/>
    <property type="project" value="TreeGrafter"/>
</dbReference>
<dbReference type="SMART" id="SM00360">
    <property type="entry name" value="RRM"/>
    <property type="match status" value="1"/>
</dbReference>
<protein>
    <recommendedName>
        <fullName evidence="5">RRM domain-containing protein</fullName>
    </recommendedName>
</protein>
<feature type="domain" description="RRM" evidence="5">
    <location>
        <begin position="57"/>
        <end position="139"/>
    </location>
</feature>
<evidence type="ECO:0000256" key="3">
    <source>
        <dbReference type="PROSITE-ProRule" id="PRU00176"/>
    </source>
</evidence>
<keyword evidence="7" id="KW-1185">Reference proteome</keyword>
<dbReference type="GO" id="GO:0006417">
    <property type="term" value="P:regulation of translation"/>
    <property type="evidence" value="ECO:0007669"/>
    <property type="project" value="TreeGrafter"/>
</dbReference>
<sequence length="235" mass="24607">MAPILDQNIIPGLDESMSDQEQYSHDVSKRPEEATLDDYDGNMHAVSVPTEKQDRTEKIFVGGVPSDTTKDEFRNYFGHFGKVVDARLIADRGTGRARGFGFITYEGSDGVDRAMAKQAGDGGRLEFAGQQVEVKPAMPKHRIQSHSCGSSAYSIHGSTSFGGIPHPGASHFGPVSSARAGPRSAAAGQYCFGHSGFVGYSGVGGDIESVGSYGSVGGVGGGFDDAFGPFNASGM</sequence>
<accession>A0AAD5S1F6</accession>
<evidence type="ECO:0000313" key="7">
    <source>
        <dbReference type="Proteomes" id="UP001212841"/>
    </source>
</evidence>
<evidence type="ECO:0000313" key="6">
    <source>
        <dbReference type="EMBL" id="KAJ3031442.1"/>
    </source>
</evidence>
<dbReference type="InterPro" id="IPR035979">
    <property type="entry name" value="RBD_domain_sf"/>
</dbReference>
<dbReference type="AlphaFoldDB" id="A0AAD5S1F6"/>
<evidence type="ECO:0000256" key="2">
    <source>
        <dbReference type="ARBA" id="ARBA00022884"/>
    </source>
</evidence>
<reference evidence="6" key="1">
    <citation type="submission" date="2020-05" db="EMBL/GenBank/DDBJ databases">
        <title>Phylogenomic resolution of chytrid fungi.</title>
        <authorList>
            <person name="Stajich J.E."/>
            <person name="Amses K."/>
            <person name="Simmons R."/>
            <person name="Seto K."/>
            <person name="Myers J."/>
            <person name="Bonds A."/>
            <person name="Quandt C.A."/>
            <person name="Barry K."/>
            <person name="Liu P."/>
            <person name="Grigoriev I."/>
            <person name="Longcore J.E."/>
            <person name="James T.Y."/>
        </authorList>
    </citation>
    <scope>NUCLEOTIDE SEQUENCE</scope>
    <source>
        <strain evidence="6">JEL0318</strain>
    </source>
</reference>
<dbReference type="PANTHER" id="PTHR48032">
    <property type="entry name" value="RNA-BINDING PROTEIN MUSASHI HOMOLOG RBP6"/>
    <property type="match status" value="1"/>
</dbReference>
<dbReference type="PANTHER" id="PTHR48032:SF6">
    <property type="entry name" value="RNA-BINDING (RRM_RBD_RNP MOTIFS) FAMILY PROTEIN"/>
    <property type="match status" value="1"/>
</dbReference>
<evidence type="ECO:0000259" key="5">
    <source>
        <dbReference type="PROSITE" id="PS50102"/>
    </source>
</evidence>
<keyword evidence="2 3" id="KW-0694">RNA-binding</keyword>
<dbReference type="EMBL" id="JADGJD010002560">
    <property type="protein sequence ID" value="KAJ3031442.1"/>
    <property type="molecule type" value="Genomic_DNA"/>
</dbReference>